<accession>A0AA86TN05</accession>
<proteinExistence type="predicted"/>
<name>A0AA86TN05_9EUKA</name>
<organism evidence="1">
    <name type="scientific">Hexamita inflata</name>
    <dbReference type="NCBI Taxonomy" id="28002"/>
    <lineage>
        <taxon>Eukaryota</taxon>
        <taxon>Metamonada</taxon>
        <taxon>Diplomonadida</taxon>
        <taxon>Hexamitidae</taxon>
        <taxon>Hexamitinae</taxon>
        <taxon>Hexamita</taxon>
    </lineage>
</organism>
<evidence type="ECO:0000313" key="4">
    <source>
        <dbReference type="EMBL" id="CAL6109323.1"/>
    </source>
</evidence>
<dbReference type="Proteomes" id="UP001642409">
    <property type="component" value="Unassembled WGS sequence"/>
</dbReference>
<dbReference type="EMBL" id="CAXDID020000666">
    <property type="protein sequence ID" value="CAL6109323.1"/>
    <property type="molecule type" value="Genomic_DNA"/>
</dbReference>
<dbReference type="EMBL" id="CATOUU010000845">
    <property type="protein sequence ID" value="CAI9954081.1"/>
    <property type="molecule type" value="Genomic_DNA"/>
</dbReference>
<sequence length="107" mass="11903">MQNILFFLNCSCSKSSIVDGCSESARSSVALGFAFQPCSYTLDAAFFLTVFLPSRRALLIKLVQFSLVSSLARVTTARLREIHEYVNNIPDHRLLPKQTLLPCSGIF</sequence>
<evidence type="ECO:0000313" key="5">
    <source>
        <dbReference type="Proteomes" id="UP001642409"/>
    </source>
</evidence>
<protein>
    <submittedName>
        <fullName evidence="3">Hypothetical_protein</fullName>
    </submittedName>
</protein>
<comment type="caution">
    <text evidence="1">The sequence shown here is derived from an EMBL/GenBank/DDBJ whole genome shotgun (WGS) entry which is preliminary data.</text>
</comment>
<reference evidence="3 5" key="2">
    <citation type="submission" date="2024-07" db="EMBL/GenBank/DDBJ databases">
        <authorList>
            <person name="Akdeniz Z."/>
        </authorList>
    </citation>
    <scope>NUCLEOTIDE SEQUENCE [LARGE SCALE GENOMIC DNA]</scope>
</reference>
<dbReference type="AlphaFoldDB" id="A0AA86TN05"/>
<keyword evidence="5" id="KW-1185">Reference proteome</keyword>
<evidence type="ECO:0000313" key="2">
    <source>
        <dbReference type="EMBL" id="CAI9954081.1"/>
    </source>
</evidence>
<evidence type="ECO:0000313" key="3">
    <source>
        <dbReference type="EMBL" id="CAL6036078.1"/>
    </source>
</evidence>
<dbReference type="EMBL" id="CAXDID020000133">
    <property type="protein sequence ID" value="CAL6036078.1"/>
    <property type="molecule type" value="Genomic_DNA"/>
</dbReference>
<dbReference type="EMBL" id="CATOUU010000283">
    <property type="protein sequence ID" value="CAI9923529.1"/>
    <property type="molecule type" value="Genomic_DNA"/>
</dbReference>
<evidence type="ECO:0000313" key="1">
    <source>
        <dbReference type="EMBL" id="CAI9923529.1"/>
    </source>
</evidence>
<reference evidence="1" key="1">
    <citation type="submission" date="2023-06" db="EMBL/GenBank/DDBJ databases">
        <authorList>
            <person name="Kurt Z."/>
        </authorList>
    </citation>
    <scope>NUCLEOTIDE SEQUENCE</scope>
</reference>
<gene>
    <name evidence="1" type="ORF">HINF_LOCUS11174</name>
    <name evidence="3" type="ORF">HINF_LOCUS36235</name>
    <name evidence="2" type="ORF">HINF_LOCUS41726</name>
    <name evidence="4" type="ORF">HINF_LOCUS75390</name>
</gene>